<dbReference type="InterPro" id="IPR011856">
    <property type="entry name" value="tRNA_endonuc-like_dom_sf"/>
</dbReference>
<accession>A0A1T4VKF5</accession>
<dbReference type="EMBL" id="FUXZ01000006">
    <property type="protein sequence ID" value="SKA65403.1"/>
    <property type="molecule type" value="Genomic_DNA"/>
</dbReference>
<name>A0A1T4VKF5_9FIRM</name>
<evidence type="ECO:0000313" key="1">
    <source>
        <dbReference type="EMBL" id="SKA65403.1"/>
    </source>
</evidence>
<proteinExistence type="predicted"/>
<protein>
    <recommendedName>
        <fullName evidence="3">DUF5655 domain-containing protein</fullName>
    </recommendedName>
</protein>
<sequence length="285" mass="33112">MSKLISAKKISLKNHPEIREDAIQKFIFDNPNVLGLGELEPIRREKIQVSGGRLDILLADDNGTRYEVEIQLGATDPSHIIRTIEYWDNERKRYPQYDHCAVIVAEEITGRFMNVIQLFNGAIPLIAMQIQAVKVGDDIQLSFVKVLDRVSYAVDEEDEVEPTDRNYWNKKSDVIKYVDEIFEDVIEYAPGFELNYNKYYIGVRKNGISQNFISFKPKKKFIYLNVKCGDDSNYIEELNEAGVEYTYDSRGRGLRLKISKMEEYKVNKAVFEKVIKEAMERKNIE</sequence>
<dbReference type="RefSeq" id="WP_078765964.1">
    <property type="nucleotide sequence ID" value="NZ_FUXZ01000006.1"/>
</dbReference>
<reference evidence="1 2" key="1">
    <citation type="submission" date="2017-02" db="EMBL/GenBank/DDBJ databases">
        <authorList>
            <person name="Peterson S.W."/>
        </authorList>
    </citation>
    <scope>NUCLEOTIDE SEQUENCE [LARGE SCALE GENOMIC DNA]</scope>
    <source>
        <strain evidence="1 2">ATCC 35992</strain>
    </source>
</reference>
<dbReference type="GO" id="GO:0003676">
    <property type="term" value="F:nucleic acid binding"/>
    <property type="evidence" value="ECO:0007669"/>
    <property type="project" value="InterPro"/>
</dbReference>
<dbReference type="AlphaFoldDB" id="A0A1T4VKF5"/>
<dbReference type="Proteomes" id="UP000190814">
    <property type="component" value="Unassembled WGS sequence"/>
</dbReference>
<evidence type="ECO:0008006" key="3">
    <source>
        <dbReference type="Google" id="ProtNLM"/>
    </source>
</evidence>
<evidence type="ECO:0000313" key="2">
    <source>
        <dbReference type="Proteomes" id="UP000190814"/>
    </source>
</evidence>
<keyword evidence="2" id="KW-1185">Reference proteome</keyword>
<gene>
    <name evidence="1" type="ORF">SAMN02745111_01090</name>
</gene>
<dbReference type="Gene3D" id="3.40.1350.10">
    <property type="match status" value="1"/>
</dbReference>
<dbReference type="OrthoDB" id="7059891at2"/>
<organism evidence="1 2">
    <name type="scientific">Eubacterium uniforme</name>
    <dbReference type="NCBI Taxonomy" id="39495"/>
    <lineage>
        <taxon>Bacteria</taxon>
        <taxon>Bacillati</taxon>
        <taxon>Bacillota</taxon>
        <taxon>Clostridia</taxon>
        <taxon>Eubacteriales</taxon>
        <taxon>Eubacteriaceae</taxon>
        <taxon>Eubacterium</taxon>
    </lineage>
</organism>
<dbReference type="STRING" id="39495.SAMN02745111_01090"/>